<dbReference type="EMBL" id="JAECZO010000199">
    <property type="protein sequence ID" value="KAK7199011.1"/>
    <property type="molecule type" value="Genomic_DNA"/>
</dbReference>
<reference evidence="1 2" key="1">
    <citation type="journal article" date="2021" name="MBio">
        <title>A New Model Trypanosomatid, Novymonas esmeraldas: Genomic Perception of Its 'Candidatus Pandoraea novymonadis' Endosymbiont.</title>
        <authorList>
            <person name="Zakharova A."/>
            <person name="Saura A."/>
            <person name="Butenko A."/>
            <person name="Podesvova L."/>
            <person name="Warmusova S."/>
            <person name="Kostygov A.Y."/>
            <person name="Nenarokova A."/>
            <person name="Lukes J."/>
            <person name="Opperdoes F.R."/>
            <person name="Yurchenko V."/>
        </authorList>
    </citation>
    <scope>NUCLEOTIDE SEQUENCE [LARGE SCALE GENOMIC DNA]</scope>
    <source>
        <strain evidence="1 2">E262AT.01</strain>
    </source>
</reference>
<evidence type="ECO:0000313" key="2">
    <source>
        <dbReference type="Proteomes" id="UP001430356"/>
    </source>
</evidence>
<dbReference type="InterPro" id="IPR023614">
    <property type="entry name" value="Porin_dom_sf"/>
</dbReference>
<organism evidence="1 2">
    <name type="scientific">Novymonas esmeraldas</name>
    <dbReference type="NCBI Taxonomy" id="1808958"/>
    <lineage>
        <taxon>Eukaryota</taxon>
        <taxon>Discoba</taxon>
        <taxon>Euglenozoa</taxon>
        <taxon>Kinetoplastea</taxon>
        <taxon>Metakinetoplastina</taxon>
        <taxon>Trypanosomatida</taxon>
        <taxon>Trypanosomatidae</taxon>
        <taxon>Novymonas</taxon>
    </lineage>
</organism>
<gene>
    <name evidence="1" type="ORF">NESM_000868800</name>
</gene>
<dbReference type="AlphaFoldDB" id="A0AAW0EZV3"/>
<evidence type="ECO:0000313" key="1">
    <source>
        <dbReference type="EMBL" id="KAK7199011.1"/>
    </source>
</evidence>
<comment type="caution">
    <text evidence="1">The sequence shown here is derived from an EMBL/GenBank/DDBJ whole genome shotgun (WGS) entry which is preliminary data.</text>
</comment>
<proteinExistence type="predicted"/>
<dbReference type="Proteomes" id="UP001430356">
    <property type="component" value="Unassembled WGS sequence"/>
</dbReference>
<name>A0AAW0EZV3_9TRYP</name>
<sequence>MSQPSAPKVKVYSTPALFKDYNKATKDLLTKSYPVADKWVIECKHKGAKDTFFINPQASSDGRISADVEYIAACNGGLKITVTPDVLRELKGTAHYTVSGHKVEVVLHRKKDTLRYEISHETCVALSKRASINEKVTPEQVELGMGIDVAPNCQVGCGAVYSIGGKDCNWNVGCRYAEKGYEVAIRTNRLRSYHTSASAPWSFTLHGNKCVVRAAVEVECGPARGDKGVAATAGLEATCPVLPANTIKARVNRDLDWAVAYIAKMADNWTACVSVDKNLKLGVQLTHV</sequence>
<dbReference type="Gene3D" id="2.40.160.10">
    <property type="entry name" value="Porin"/>
    <property type="match status" value="1"/>
</dbReference>
<protein>
    <submittedName>
        <fullName evidence="1">Voltage-dependent anion-selective channel</fullName>
    </submittedName>
</protein>
<keyword evidence="2" id="KW-1185">Reference proteome</keyword>
<accession>A0AAW0EZV3</accession>